<name>R7Q8X1_CHOCR</name>
<dbReference type="Proteomes" id="UP000012073">
    <property type="component" value="Unassembled WGS sequence"/>
</dbReference>
<sequence length="37" mass="4310">MNPCSSVTEALRPPWEWTHRCDPSPKVFPAKAKTRER</sequence>
<dbReference type="EMBL" id="HG001713">
    <property type="protein sequence ID" value="CDF34967.1"/>
    <property type="molecule type" value="Genomic_DNA"/>
</dbReference>
<accession>R7Q8X1</accession>
<gene>
    <name evidence="1" type="ORF">CHC_T00003299001</name>
</gene>
<evidence type="ECO:0000313" key="1">
    <source>
        <dbReference type="EMBL" id="CDF34967.1"/>
    </source>
</evidence>
<dbReference type="KEGG" id="ccp:CHC_T00003299001"/>
<dbReference type="AlphaFoldDB" id="R7Q8X1"/>
<dbReference type="GeneID" id="17322503"/>
<dbReference type="RefSeq" id="XP_005714786.1">
    <property type="nucleotide sequence ID" value="XM_005714729.1"/>
</dbReference>
<reference evidence="2" key="1">
    <citation type="journal article" date="2013" name="Proc. Natl. Acad. Sci. U.S.A.">
        <title>Genome structure and metabolic features in the red seaweed Chondrus crispus shed light on evolution of the Archaeplastida.</title>
        <authorList>
            <person name="Collen J."/>
            <person name="Porcel B."/>
            <person name="Carre W."/>
            <person name="Ball S.G."/>
            <person name="Chaparro C."/>
            <person name="Tonon T."/>
            <person name="Barbeyron T."/>
            <person name="Michel G."/>
            <person name="Noel B."/>
            <person name="Valentin K."/>
            <person name="Elias M."/>
            <person name="Artiguenave F."/>
            <person name="Arun A."/>
            <person name="Aury J.M."/>
            <person name="Barbosa-Neto J.F."/>
            <person name="Bothwell J.H."/>
            <person name="Bouget F.Y."/>
            <person name="Brillet L."/>
            <person name="Cabello-Hurtado F."/>
            <person name="Capella-Gutierrez S."/>
            <person name="Charrier B."/>
            <person name="Cladiere L."/>
            <person name="Cock J.M."/>
            <person name="Coelho S.M."/>
            <person name="Colleoni C."/>
            <person name="Czjzek M."/>
            <person name="Da Silva C."/>
            <person name="Delage L."/>
            <person name="Denoeud F."/>
            <person name="Deschamps P."/>
            <person name="Dittami S.M."/>
            <person name="Gabaldon T."/>
            <person name="Gachon C.M."/>
            <person name="Groisillier A."/>
            <person name="Herve C."/>
            <person name="Jabbari K."/>
            <person name="Katinka M."/>
            <person name="Kloareg B."/>
            <person name="Kowalczyk N."/>
            <person name="Labadie K."/>
            <person name="Leblanc C."/>
            <person name="Lopez P.J."/>
            <person name="McLachlan D.H."/>
            <person name="Meslet-Cladiere L."/>
            <person name="Moustafa A."/>
            <person name="Nehr Z."/>
            <person name="Nyvall Collen P."/>
            <person name="Panaud O."/>
            <person name="Partensky F."/>
            <person name="Poulain J."/>
            <person name="Rensing S.A."/>
            <person name="Rousvoal S."/>
            <person name="Samson G."/>
            <person name="Symeonidi A."/>
            <person name="Weissenbach J."/>
            <person name="Zambounis A."/>
            <person name="Wincker P."/>
            <person name="Boyen C."/>
        </authorList>
    </citation>
    <scope>NUCLEOTIDE SEQUENCE [LARGE SCALE GENOMIC DNA]</scope>
    <source>
        <strain evidence="2">cv. Stackhouse</strain>
    </source>
</reference>
<evidence type="ECO:0000313" key="2">
    <source>
        <dbReference type="Proteomes" id="UP000012073"/>
    </source>
</evidence>
<dbReference type="Gramene" id="CDF34967">
    <property type="protein sequence ID" value="CDF34967"/>
    <property type="gene ID" value="CHC_T00003299001"/>
</dbReference>
<proteinExistence type="predicted"/>
<organism evidence="1 2">
    <name type="scientific">Chondrus crispus</name>
    <name type="common">Carrageen Irish moss</name>
    <name type="synonym">Polymorpha crispa</name>
    <dbReference type="NCBI Taxonomy" id="2769"/>
    <lineage>
        <taxon>Eukaryota</taxon>
        <taxon>Rhodophyta</taxon>
        <taxon>Florideophyceae</taxon>
        <taxon>Rhodymeniophycidae</taxon>
        <taxon>Gigartinales</taxon>
        <taxon>Gigartinaceae</taxon>
        <taxon>Chondrus</taxon>
    </lineage>
</organism>
<protein>
    <submittedName>
        <fullName evidence="1">Uncharacterized protein</fullName>
    </submittedName>
</protein>
<keyword evidence="2" id="KW-1185">Reference proteome</keyword>